<dbReference type="AlphaFoldDB" id="K3X9S1"/>
<proteinExistence type="predicted"/>
<dbReference type="Proteomes" id="UP000019132">
    <property type="component" value="Unassembled WGS sequence"/>
</dbReference>
<evidence type="ECO:0000313" key="2">
    <source>
        <dbReference type="Proteomes" id="UP000019132"/>
    </source>
</evidence>
<reference evidence="2" key="1">
    <citation type="journal article" date="2010" name="Genome Biol.">
        <title>Genome sequence of the necrotrophic plant pathogen Pythium ultimum reveals original pathogenicity mechanisms and effector repertoire.</title>
        <authorList>
            <person name="Levesque C.A."/>
            <person name="Brouwer H."/>
            <person name="Cano L."/>
            <person name="Hamilton J.P."/>
            <person name="Holt C."/>
            <person name="Huitema E."/>
            <person name="Raffaele S."/>
            <person name="Robideau G.P."/>
            <person name="Thines M."/>
            <person name="Win J."/>
            <person name="Zerillo M.M."/>
            <person name="Beakes G.W."/>
            <person name="Boore J.L."/>
            <person name="Busam D."/>
            <person name="Dumas B."/>
            <person name="Ferriera S."/>
            <person name="Fuerstenberg S.I."/>
            <person name="Gachon C.M."/>
            <person name="Gaulin E."/>
            <person name="Govers F."/>
            <person name="Grenville-Briggs L."/>
            <person name="Horner N."/>
            <person name="Hostetler J."/>
            <person name="Jiang R.H."/>
            <person name="Johnson J."/>
            <person name="Krajaejun T."/>
            <person name="Lin H."/>
            <person name="Meijer H.J."/>
            <person name="Moore B."/>
            <person name="Morris P."/>
            <person name="Phuntmart V."/>
            <person name="Puiu D."/>
            <person name="Shetty J."/>
            <person name="Stajich J.E."/>
            <person name="Tripathy S."/>
            <person name="Wawra S."/>
            <person name="van West P."/>
            <person name="Whitty B.R."/>
            <person name="Coutinho P.M."/>
            <person name="Henrissat B."/>
            <person name="Martin F."/>
            <person name="Thomas P.D."/>
            <person name="Tyler B.M."/>
            <person name="De Vries R.P."/>
            <person name="Kamoun S."/>
            <person name="Yandell M."/>
            <person name="Tisserat N."/>
            <person name="Buell C.R."/>
        </authorList>
    </citation>
    <scope>NUCLEOTIDE SEQUENCE</scope>
    <source>
        <strain evidence="2">DAOM:BR144</strain>
    </source>
</reference>
<reference evidence="1" key="3">
    <citation type="submission" date="2015-02" db="UniProtKB">
        <authorList>
            <consortium name="EnsemblProtists"/>
        </authorList>
    </citation>
    <scope>IDENTIFICATION</scope>
    <source>
        <strain evidence="1">DAOM BR144</strain>
    </source>
</reference>
<dbReference type="HOGENOM" id="CLU_1457255_0_0_1"/>
<dbReference type="EnsemblProtists" id="PYU1_T013970">
    <property type="protein sequence ID" value="PYU1_T013970"/>
    <property type="gene ID" value="PYU1_G013941"/>
</dbReference>
<evidence type="ECO:0000313" key="1">
    <source>
        <dbReference type="EnsemblProtists" id="PYU1_T013970"/>
    </source>
</evidence>
<name>K3X9S1_GLOUD</name>
<organism evidence="1 2">
    <name type="scientific">Globisporangium ultimum (strain ATCC 200006 / CBS 805.95 / DAOM BR144)</name>
    <name type="common">Pythium ultimum</name>
    <dbReference type="NCBI Taxonomy" id="431595"/>
    <lineage>
        <taxon>Eukaryota</taxon>
        <taxon>Sar</taxon>
        <taxon>Stramenopiles</taxon>
        <taxon>Oomycota</taxon>
        <taxon>Peronosporomycetes</taxon>
        <taxon>Pythiales</taxon>
        <taxon>Pythiaceae</taxon>
        <taxon>Globisporangium</taxon>
    </lineage>
</organism>
<dbReference type="EMBL" id="GL376578">
    <property type="status" value="NOT_ANNOTATED_CDS"/>
    <property type="molecule type" value="Genomic_DNA"/>
</dbReference>
<dbReference type="VEuPathDB" id="FungiDB:PYU1_G013941"/>
<accession>K3X9S1</accession>
<protein>
    <submittedName>
        <fullName evidence="1">Uncharacterized protein</fullName>
    </submittedName>
</protein>
<reference evidence="2" key="2">
    <citation type="submission" date="2010-04" db="EMBL/GenBank/DDBJ databases">
        <authorList>
            <person name="Buell R."/>
            <person name="Hamilton J."/>
            <person name="Hostetler J."/>
        </authorList>
    </citation>
    <scope>NUCLEOTIDE SEQUENCE [LARGE SCALE GENOMIC DNA]</scope>
    <source>
        <strain evidence="2">DAOM:BR144</strain>
    </source>
</reference>
<keyword evidence="2" id="KW-1185">Reference proteome</keyword>
<dbReference type="eggNOG" id="ENOG502RW72">
    <property type="taxonomic scope" value="Eukaryota"/>
</dbReference>
<sequence>MLDANVVLRALQENRGLQFYATPIDPLSLTLDVFTVESLRAAYVPSLSPKSLEHQVPRYSLKCSWLELVQLREDLQEIVQPSINLQQHCGKCQEMARYLEHCFESPAMFTSTGNGEMTVKTNVAAHFMNALVALVGSLQECVLGAGDDCHRQVVSCISLFLVTAECNVVA</sequence>
<dbReference type="InParanoid" id="K3X9S1"/>